<organism evidence="1 2">
    <name type="scientific">Blautia obeum</name>
    <dbReference type="NCBI Taxonomy" id="40520"/>
    <lineage>
        <taxon>Bacteria</taxon>
        <taxon>Bacillati</taxon>
        <taxon>Bacillota</taxon>
        <taxon>Clostridia</taxon>
        <taxon>Lachnospirales</taxon>
        <taxon>Lachnospiraceae</taxon>
        <taxon>Blautia</taxon>
    </lineage>
</organism>
<name>A0A564TPY8_9FIRM</name>
<proteinExistence type="predicted"/>
<evidence type="ECO:0000313" key="2">
    <source>
        <dbReference type="Proteomes" id="UP000409147"/>
    </source>
</evidence>
<dbReference type="AlphaFoldDB" id="A0A564TPY8"/>
<keyword evidence="2" id="KW-1185">Reference proteome</keyword>
<accession>A0A564TPY8</accession>
<protein>
    <submittedName>
        <fullName evidence="1">Uncharacterized protein</fullName>
    </submittedName>
</protein>
<dbReference type="EMBL" id="CABHNB010000028">
    <property type="protein sequence ID" value="VUX09313.1"/>
    <property type="molecule type" value="Genomic_DNA"/>
</dbReference>
<sequence>MNPDGKGCVPSCITADKPGLTAGLKKEYGYVVKKSMCMKKWILTNNDKKGDCNYAIY</sequence>
<evidence type="ECO:0000313" key="1">
    <source>
        <dbReference type="EMBL" id="VUX09313.1"/>
    </source>
</evidence>
<reference evidence="1 2" key="1">
    <citation type="submission" date="2019-07" db="EMBL/GenBank/DDBJ databases">
        <authorList>
            <person name="Hibberd C M."/>
            <person name="Gehrig L. J."/>
            <person name="Chang H.-W."/>
            <person name="Venkatesh S."/>
        </authorList>
    </citation>
    <scope>NUCLEOTIDE SEQUENCE [LARGE SCALE GENOMIC DNA]</scope>
    <source>
        <strain evidence="1">Ruminococcus_obeum_SSTS_Bg7063</strain>
    </source>
</reference>
<dbReference type="Proteomes" id="UP000409147">
    <property type="component" value="Unassembled WGS sequence"/>
</dbReference>
<gene>
    <name evidence="1" type="ORF">ROSSTS7063_01885</name>
</gene>